<dbReference type="EMBL" id="KN818725">
    <property type="protein sequence ID" value="KIL54496.1"/>
    <property type="molecule type" value="Genomic_DNA"/>
</dbReference>
<keyword evidence="3" id="KW-1185">Reference proteome</keyword>
<gene>
    <name evidence="2" type="ORF">M378DRAFT_174200</name>
</gene>
<proteinExistence type="predicted"/>
<evidence type="ECO:0000256" key="1">
    <source>
        <dbReference type="SAM" id="MobiDB-lite"/>
    </source>
</evidence>
<organism evidence="2 3">
    <name type="scientific">Amanita muscaria (strain Koide BX008)</name>
    <dbReference type="NCBI Taxonomy" id="946122"/>
    <lineage>
        <taxon>Eukaryota</taxon>
        <taxon>Fungi</taxon>
        <taxon>Dikarya</taxon>
        <taxon>Basidiomycota</taxon>
        <taxon>Agaricomycotina</taxon>
        <taxon>Agaricomycetes</taxon>
        <taxon>Agaricomycetidae</taxon>
        <taxon>Agaricales</taxon>
        <taxon>Pluteineae</taxon>
        <taxon>Amanitaceae</taxon>
        <taxon>Amanita</taxon>
    </lineage>
</organism>
<accession>A0A0C2WD73</accession>
<dbReference type="InParanoid" id="A0A0C2WD73"/>
<dbReference type="AlphaFoldDB" id="A0A0C2WD73"/>
<dbReference type="Proteomes" id="UP000054549">
    <property type="component" value="Unassembled WGS sequence"/>
</dbReference>
<name>A0A0C2WD73_AMAMK</name>
<feature type="region of interest" description="Disordered" evidence="1">
    <location>
        <begin position="1"/>
        <end position="94"/>
    </location>
</feature>
<sequence length="133" mass="14336">MSASTSKSPAKFTTRGSSHKRKKSEEVDIPRKRASTAQSVDRCTEEIRDVQSREAGDGEGPSMNRGNRDAHNREAVDPDWPDPSIPTEASTSTVATETRSITLFQGSSNFQISNTNITAIGGDATIQFGGEYA</sequence>
<protein>
    <submittedName>
        <fullName evidence="2">Uncharacterized protein</fullName>
    </submittedName>
</protein>
<evidence type="ECO:0000313" key="2">
    <source>
        <dbReference type="EMBL" id="KIL54496.1"/>
    </source>
</evidence>
<feature type="compositionally biased region" description="Basic and acidic residues" evidence="1">
    <location>
        <begin position="42"/>
        <end position="56"/>
    </location>
</feature>
<reference evidence="2 3" key="1">
    <citation type="submission" date="2014-04" db="EMBL/GenBank/DDBJ databases">
        <title>Evolutionary Origins and Diversification of the Mycorrhizal Mutualists.</title>
        <authorList>
            <consortium name="DOE Joint Genome Institute"/>
            <consortium name="Mycorrhizal Genomics Consortium"/>
            <person name="Kohler A."/>
            <person name="Kuo A."/>
            <person name="Nagy L.G."/>
            <person name="Floudas D."/>
            <person name="Copeland A."/>
            <person name="Barry K.W."/>
            <person name="Cichocki N."/>
            <person name="Veneault-Fourrey C."/>
            <person name="LaButti K."/>
            <person name="Lindquist E.A."/>
            <person name="Lipzen A."/>
            <person name="Lundell T."/>
            <person name="Morin E."/>
            <person name="Murat C."/>
            <person name="Riley R."/>
            <person name="Ohm R."/>
            <person name="Sun H."/>
            <person name="Tunlid A."/>
            <person name="Henrissat B."/>
            <person name="Grigoriev I.V."/>
            <person name="Hibbett D.S."/>
            <person name="Martin F."/>
        </authorList>
    </citation>
    <scope>NUCLEOTIDE SEQUENCE [LARGE SCALE GENOMIC DNA]</scope>
    <source>
        <strain evidence="2 3">Koide BX008</strain>
    </source>
</reference>
<evidence type="ECO:0000313" key="3">
    <source>
        <dbReference type="Proteomes" id="UP000054549"/>
    </source>
</evidence>
<dbReference type="HOGENOM" id="CLU_131028_0_0_1"/>
<feature type="compositionally biased region" description="Basic and acidic residues" evidence="1">
    <location>
        <begin position="66"/>
        <end position="76"/>
    </location>
</feature>